<dbReference type="AlphaFoldDB" id="A0A6B2JKT2"/>
<sequence length="99" mass="10238">MIRHVVLLRLQPGHDAGELGEVMAGLAGLSLEGLTGFDHGPNLDMEGKSPGYSYGFVVTFADRAALARYAADPGHQALGARLVALCGGAEGIFVADLES</sequence>
<name>A0A6B2JKT2_9RHOB</name>
<proteinExistence type="predicted"/>
<reference evidence="2 3" key="1">
    <citation type="submission" date="2020-02" db="EMBL/GenBank/DDBJ databases">
        <title>Pseudoroseicyclus tamarix, sp. nov., isolated from offshore sediment of a Tamarix chinensis forest.</title>
        <authorList>
            <person name="Gai Y."/>
        </authorList>
    </citation>
    <scope>NUCLEOTIDE SEQUENCE [LARGE SCALE GENOMIC DNA]</scope>
    <source>
        <strain evidence="2 3">CLL3-39</strain>
    </source>
</reference>
<dbReference type="InterPro" id="IPR013097">
    <property type="entry name" value="Dabb"/>
</dbReference>
<dbReference type="InterPro" id="IPR011008">
    <property type="entry name" value="Dimeric_a/b-barrel"/>
</dbReference>
<dbReference type="SMART" id="SM00886">
    <property type="entry name" value="Dabb"/>
    <property type="match status" value="1"/>
</dbReference>
<evidence type="ECO:0000313" key="3">
    <source>
        <dbReference type="Proteomes" id="UP000474757"/>
    </source>
</evidence>
<dbReference type="PROSITE" id="PS51502">
    <property type="entry name" value="S_R_A_B_BARREL"/>
    <property type="match status" value="1"/>
</dbReference>
<dbReference type="Gene3D" id="3.30.70.100">
    <property type="match status" value="1"/>
</dbReference>
<dbReference type="Proteomes" id="UP000474757">
    <property type="component" value="Unassembled WGS sequence"/>
</dbReference>
<gene>
    <name evidence="2" type="ORF">GZA08_14170</name>
</gene>
<organism evidence="2 3">
    <name type="scientific">Pseudoroseicyclus tamaricis</name>
    <dbReference type="NCBI Taxonomy" id="2705421"/>
    <lineage>
        <taxon>Bacteria</taxon>
        <taxon>Pseudomonadati</taxon>
        <taxon>Pseudomonadota</taxon>
        <taxon>Alphaproteobacteria</taxon>
        <taxon>Rhodobacterales</taxon>
        <taxon>Paracoccaceae</taxon>
        <taxon>Pseudoroseicyclus</taxon>
    </lineage>
</organism>
<evidence type="ECO:0000313" key="2">
    <source>
        <dbReference type="EMBL" id="NDV02113.1"/>
    </source>
</evidence>
<dbReference type="EMBL" id="JAAGAB010000003">
    <property type="protein sequence ID" value="NDV02113.1"/>
    <property type="molecule type" value="Genomic_DNA"/>
</dbReference>
<protein>
    <submittedName>
        <fullName evidence="2">Dabb family protein</fullName>
    </submittedName>
</protein>
<dbReference type="Pfam" id="PF07876">
    <property type="entry name" value="Dabb"/>
    <property type="match status" value="1"/>
</dbReference>
<feature type="domain" description="Stress-response A/B barrel" evidence="1">
    <location>
        <begin position="2"/>
        <end position="97"/>
    </location>
</feature>
<keyword evidence="3" id="KW-1185">Reference proteome</keyword>
<comment type="caution">
    <text evidence="2">The sequence shown here is derived from an EMBL/GenBank/DDBJ whole genome shotgun (WGS) entry which is preliminary data.</text>
</comment>
<dbReference type="RefSeq" id="WP_163894751.1">
    <property type="nucleotide sequence ID" value="NZ_JAAFYS010000003.1"/>
</dbReference>
<evidence type="ECO:0000259" key="1">
    <source>
        <dbReference type="PROSITE" id="PS51502"/>
    </source>
</evidence>
<dbReference type="SUPFAM" id="SSF54909">
    <property type="entry name" value="Dimeric alpha+beta barrel"/>
    <property type="match status" value="1"/>
</dbReference>
<accession>A0A6B2JKT2</accession>